<protein>
    <submittedName>
        <fullName evidence="1">Uncharacterized protein</fullName>
    </submittedName>
</protein>
<proteinExistence type="predicted"/>
<dbReference type="HOGENOM" id="CLU_2464668_0_0_6"/>
<dbReference type="NCBIfam" id="TIGR04353">
    <property type="entry name" value="PqqD_rel_X"/>
    <property type="match status" value="1"/>
</dbReference>
<accession>G4QM47</accession>
<dbReference type="Proteomes" id="UP000009282">
    <property type="component" value="Chromosome"/>
</dbReference>
<evidence type="ECO:0000313" key="2">
    <source>
        <dbReference type="Proteomes" id="UP000009282"/>
    </source>
</evidence>
<reference evidence="1 2" key="1">
    <citation type="journal article" date="2011" name="J. Bacteriol.">
        <title>Complete genome sequence of seawater bacterium Glaciecola nitratireducens FR1064T.</title>
        <authorList>
            <person name="Bian F."/>
            <person name="Qin Q.L."/>
            <person name="Xie B.B."/>
            <person name="Shu Y.L."/>
            <person name="Zhang X.Y."/>
            <person name="Yu Y."/>
            <person name="Chen B."/>
            <person name="Chen X.L."/>
            <person name="Zhou B.C."/>
            <person name="Zhang Y.Z."/>
        </authorList>
    </citation>
    <scope>NUCLEOTIDE SEQUENCE [LARGE SCALE GENOMIC DNA]</scope>
    <source>
        <strain evidence="2">JCM 12485 / KCTC 12276 / FR1064</strain>
    </source>
</reference>
<keyword evidence="2" id="KW-1185">Reference proteome</keyword>
<dbReference type="STRING" id="1085623.GNIT_2521"/>
<evidence type="ECO:0000313" key="1">
    <source>
        <dbReference type="EMBL" id="AEP30618.1"/>
    </source>
</evidence>
<dbReference type="KEGG" id="gni:GNIT_2521"/>
<dbReference type="InterPro" id="IPR027599">
    <property type="entry name" value="PqqD-rel_X"/>
</dbReference>
<organism evidence="1 2">
    <name type="scientific">Glaciecola nitratireducens (strain JCM 12485 / KCTC 12276 / FR1064)</name>
    <dbReference type="NCBI Taxonomy" id="1085623"/>
    <lineage>
        <taxon>Bacteria</taxon>
        <taxon>Pseudomonadati</taxon>
        <taxon>Pseudomonadota</taxon>
        <taxon>Gammaproteobacteria</taxon>
        <taxon>Alteromonadales</taxon>
        <taxon>Alteromonadaceae</taxon>
        <taxon>Brumicola</taxon>
    </lineage>
</organism>
<name>G4QM47_GLANF</name>
<sequence>MLSIEQDISISTFKEGLALFNSFSGDTHFLEFPYELVLSLLKVAPQKKQDLFTVFCEQFNEQTDELEEQFEQFISEALNSGIIVEKDI</sequence>
<dbReference type="EMBL" id="CP003060">
    <property type="protein sequence ID" value="AEP30618.1"/>
    <property type="molecule type" value="Genomic_DNA"/>
</dbReference>
<dbReference type="AlphaFoldDB" id="G4QM47"/>
<gene>
    <name evidence="1" type="ordered locus">GNIT_2521</name>
</gene>